<evidence type="ECO:0000313" key="1">
    <source>
        <dbReference type="EMBL" id="PAF14343.1"/>
    </source>
</evidence>
<evidence type="ECO:0000313" key="2">
    <source>
        <dbReference type="Proteomes" id="UP000216133"/>
    </source>
</evidence>
<dbReference type="Proteomes" id="UP000216133">
    <property type="component" value="Unassembled WGS sequence"/>
</dbReference>
<feature type="non-terminal residue" evidence="1">
    <location>
        <position position="82"/>
    </location>
</feature>
<proteinExistence type="predicted"/>
<dbReference type="EMBL" id="NPBS01000559">
    <property type="protein sequence ID" value="PAF14343.1"/>
    <property type="molecule type" value="Genomic_DNA"/>
</dbReference>
<feature type="non-terminal residue" evidence="1">
    <location>
        <position position="1"/>
    </location>
</feature>
<organism evidence="1 2">
    <name type="scientific">Shouchella clausii</name>
    <name type="common">Alkalihalobacillus clausii</name>
    <dbReference type="NCBI Taxonomy" id="79880"/>
    <lineage>
        <taxon>Bacteria</taxon>
        <taxon>Bacillati</taxon>
        <taxon>Bacillota</taxon>
        <taxon>Bacilli</taxon>
        <taxon>Bacillales</taxon>
        <taxon>Bacillaceae</taxon>
        <taxon>Shouchella</taxon>
    </lineage>
</organism>
<accession>A0A268R249</accession>
<protein>
    <submittedName>
        <fullName evidence="1">Uncharacterized protein</fullName>
    </submittedName>
</protein>
<comment type="caution">
    <text evidence="1">The sequence shown here is derived from an EMBL/GenBank/DDBJ whole genome shotgun (WGS) entry which is preliminary data.</text>
</comment>
<reference evidence="1 2" key="1">
    <citation type="submission" date="2017-07" db="EMBL/GenBank/DDBJ databases">
        <title>Isolation and whole genome analysis of endospore-forming bacteria from heroin.</title>
        <authorList>
            <person name="Kalinowski J."/>
            <person name="Ahrens B."/>
            <person name="Al-Dilaimi A."/>
            <person name="Winkler A."/>
            <person name="Wibberg D."/>
            <person name="Schleenbecker U."/>
            <person name="Ruckert C."/>
            <person name="Wolfel R."/>
            <person name="Grass G."/>
        </authorList>
    </citation>
    <scope>NUCLEOTIDE SEQUENCE [LARGE SCALE GENOMIC DNA]</scope>
    <source>
        <strain evidence="1 2">7523-2</strain>
    </source>
</reference>
<sequence length="82" mass="9402">FLQLEQQRLCVKISPEEGEDKRSVRKEAMKAILLESDKHGLNLHKPARTRVGKVMTIAQRLDYIQLNSDGTVDSKRTIDLLK</sequence>
<gene>
    <name evidence="1" type="ORF">CHH61_24485</name>
</gene>
<dbReference type="RefSeq" id="WP_176471920.1">
    <property type="nucleotide sequence ID" value="NZ_NPBS01000559.1"/>
</dbReference>
<dbReference type="AlphaFoldDB" id="A0A268R249"/>
<name>A0A268R249_SHOCL</name>